<gene>
    <name evidence="1" type="ORF">I6I10_04750</name>
</gene>
<proteinExistence type="predicted"/>
<reference evidence="1 2" key="1">
    <citation type="submission" date="2020-12" db="EMBL/GenBank/DDBJ databases">
        <title>FDA dAtabase for Regulatory Grade micrObial Sequences (FDA-ARGOS): Supporting development and validation of Infectious Disease Dx tests.</title>
        <authorList>
            <person name="Sproer C."/>
            <person name="Gronow S."/>
            <person name="Severitt S."/>
            <person name="Schroder I."/>
            <person name="Tallon L."/>
            <person name="Sadzewicz L."/>
            <person name="Zhao X."/>
            <person name="Boylan J."/>
            <person name="Ott S."/>
            <person name="Bowen H."/>
            <person name="Vavikolanu K."/>
            <person name="Mehta A."/>
            <person name="Aluvathingal J."/>
            <person name="Nadendla S."/>
            <person name="Lowell S."/>
            <person name="Myers T."/>
            <person name="Yan Y."/>
            <person name="Sichtig H."/>
        </authorList>
    </citation>
    <scope>NUCLEOTIDE SEQUENCE [LARGE SCALE GENOMIC DNA]</scope>
    <source>
        <strain evidence="1 2">FDAARGOS_1053</strain>
    </source>
</reference>
<dbReference type="RefSeq" id="WP_196793906.1">
    <property type="nucleotide sequence ID" value="NZ_CP066007.1"/>
</dbReference>
<dbReference type="EMBL" id="CP066007">
    <property type="protein sequence ID" value="QQB47218.1"/>
    <property type="molecule type" value="Genomic_DNA"/>
</dbReference>
<evidence type="ECO:0000313" key="1">
    <source>
        <dbReference type="EMBL" id="QQB47218.1"/>
    </source>
</evidence>
<dbReference type="Proteomes" id="UP000596145">
    <property type="component" value="Chromosome"/>
</dbReference>
<name>A0A7T4EGY3_9CORY</name>
<evidence type="ECO:0000313" key="2">
    <source>
        <dbReference type="Proteomes" id="UP000596145"/>
    </source>
</evidence>
<dbReference type="AlphaFoldDB" id="A0A7T4EGY3"/>
<organism evidence="1 2">
    <name type="scientific">Corynebacterium glucuronolyticum</name>
    <dbReference type="NCBI Taxonomy" id="39791"/>
    <lineage>
        <taxon>Bacteria</taxon>
        <taxon>Bacillati</taxon>
        <taxon>Actinomycetota</taxon>
        <taxon>Actinomycetes</taxon>
        <taxon>Mycobacteriales</taxon>
        <taxon>Corynebacteriaceae</taxon>
        <taxon>Corynebacterium</taxon>
    </lineage>
</organism>
<dbReference type="GeneID" id="92760961"/>
<sequence length="152" mass="17452">MKEFIAANPRVEVLPGLWIAGEELTELIISEKVIATVDRLISNSHSRHITDGRAAIHEIKTASQNQDDYLHRFTKLEAEYQQTLADRQQTHEQIRTKDARRATIIAVYRQLADQPIKHFQPSQWTALIDHAVVDEGEIRFVFRTGAEIIVEL</sequence>
<accession>A0A7T4EGY3</accession>
<protein>
    <submittedName>
        <fullName evidence="1">Uncharacterized protein</fullName>
    </submittedName>
</protein>